<accession>A0AAU9NGQ0</accession>
<reference evidence="2 3" key="1">
    <citation type="submission" date="2022-01" db="EMBL/GenBank/DDBJ databases">
        <authorList>
            <person name="Xiong W."/>
            <person name="Schranz E."/>
        </authorList>
    </citation>
    <scope>NUCLEOTIDE SEQUENCE [LARGE SCALE GENOMIC DNA]</scope>
</reference>
<dbReference type="Proteomes" id="UP001157418">
    <property type="component" value="Unassembled WGS sequence"/>
</dbReference>
<evidence type="ECO:0000256" key="1">
    <source>
        <dbReference type="SAM" id="MobiDB-lite"/>
    </source>
</evidence>
<feature type="compositionally biased region" description="Basic and acidic residues" evidence="1">
    <location>
        <begin position="1"/>
        <end position="20"/>
    </location>
</feature>
<feature type="region of interest" description="Disordered" evidence="1">
    <location>
        <begin position="1"/>
        <end position="43"/>
    </location>
</feature>
<organism evidence="2 3">
    <name type="scientific">Lactuca virosa</name>
    <dbReference type="NCBI Taxonomy" id="75947"/>
    <lineage>
        <taxon>Eukaryota</taxon>
        <taxon>Viridiplantae</taxon>
        <taxon>Streptophyta</taxon>
        <taxon>Embryophyta</taxon>
        <taxon>Tracheophyta</taxon>
        <taxon>Spermatophyta</taxon>
        <taxon>Magnoliopsida</taxon>
        <taxon>eudicotyledons</taxon>
        <taxon>Gunneridae</taxon>
        <taxon>Pentapetalae</taxon>
        <taxon>asterids</taxon>
        <taxon>campanulids</taxon>
        <taxon>Asterales</taxon>
        <taxon>Asteraceae</taxon>
        <taxon>Cichorioideae</taxon>
        <taxon>Cichorieae</taxon>
        <taxon>Lactucinae</taxon>
        <taxon>Lactuca</taxon>
    </lineage>
</organism>
<name>A0AAU9NGQ0_9ASTR</name>
<comment type="caution">
    <text evidence="2">The sequence shown here is derived from an EMBL/GenBank/DDBJ whole genome shotgun (WGS) entry which is preliminary data.</text>
</comment>
<dbReference type="AlphaFoldDB" id="A0AAU9NGQ0"/>
<gene>
    <name evidence="2" type="ORF">LVIROSA_LOCUS23390</name>
</gene>
<dbReference type="EMBL" id="CAKMRJ010004445">
    <property type="protein sequence ID" value="CAH1437046.1"/>
    <property type="molecule type" value="Genomic_DNA"/>
</dbReference>
<evidence type="ECO:0000313" key="3">
    <source>
        <dbReference type="Proteomes" id="UP001157418"/>
    </source>
</evidence>
<evidence type="ECO:0000313" key="2">
    <source>
        <dbReference type="EMBL" id="CAH1437046.1"/>
    </source>
</evidence>
<sequence length="90" mass="9593">MSGGDASEHTLETGQERSHANLESNAHRGSFPTLSPSGLIKGKLPNDKAVLVDNFSGAHTTTNILPKLITVQDGEQRALPPMSVIVPYQD</sequence>
<keyword evidence="3" id="KW-1185">Reference proteome</keyword>
<protein>
    <submittedName>
        <fullName evidence="2">Uncharacterized protein</fullName>
    </submittedName>
</protein>
<proteinExistence type="predicted"/>